<dbReference type="AlphaFoldDB" id="A0AAD1XQV7"/>
<accession>A0AAD1XQV7</accession>
<sequence length="61" mass="6562">MKMSSVRIWRCLMITHTSTGEFTETAEEIATKATEVACIVVAAVATAWASFRSTSVHASPS</sequence>
<reference evidence="1" key="1">
    <citation type="submission" date="2023-07" db="EMBL/GenBank/DDBJ databases">
        <authorList>
            <consortium name="AG Swart"/>
            <person name="Singh M."/>
            <person name="Singh A."/>
            <person name="Seah K."/>
            <person name="Emmerich C."/>
        </authorList>
    </citation>
    <scope>NUCLEOTIDE SEQUENCE</scope>
    <source>
        <strain evidence="1">DP1</strain>
    </source>
</reference>
<dbReference type="Proteomes" id="UP001295684">
    <property type="component" value="Unassembled WGS sequence"/>
</dbReference>
<gene>
    <name evidence="1" type="ORF">ECRASSUSDP1_LOCUS18492</name>
</gene>
<proteinExistence type="predicted"/>
<protein>
    <submittedName>
        <fullName evidence="1">Uncharacterized protein</fullName>
    </submittedName>
</protein>
<name>A0AAD1XQV7_EUPCR</name>
<keyword evidence="2" id="KW-1185">Reference proteome</keyword>
<evidence type="ECO:0000313" key="1">
    <source>
        <dbReference type="EMBL" id="CAI2377109.1"/>
    </source>
</evidence>
<evidence type="ECO:0000313" key="2">
    <source>
        <dbReference type="Proteomes" id="UP001295684"/>
    </source>
</evidence>
<dbReference type="EMBL" id="CAMPGE010018719">
    <property type="protein sequence ID" value="CAI2377109.1"/>
    <property type="molecule type" value="Genomic_DNA"/>
</dbReference>
<comment type="caution">
    <text evidence="1">The sequence shown here is derived from an EMBL/GenBank/DDBJ whole genome shotgun (WGS) entry which is preliminary data.</text>
</comment>
<organism evidence="1 2">
    <name type="scientific">Euplotes crassus</name>
    <dbReference type="NCBI Taxonomy" id="5936"/>
    <lineage>
        <taxon>Eukaryota</taxon>
        <taxon>Sar</taxon>
        <taxon>Alveolata</taxon>
        <taxon>Ciliophora</taxon>
        <taxon>Intramacronucleata</taxon>
        <taxon>Spirotrichea</taxon>
        <taxon>Hypotrichia</taxon>
        <taxon>Euplotida</taxon>
        <taxon>Euplotidae</taxon>
        <taxon>Moneuplotes</taxon>
    </lineage>
</organism>